<protein>
    <submittedName>
        <fullName evidence="2">Uncharacterized protein</fullName>
    </submittedName>
</protein>
<evidence type="ECO:0000313" key="2">
    <source>
        <dbReference type="EMBL" id="KAK5957351.1"/>
    </source>
</evidence>
<proteinExistence type="predicted"/>
<sequence length="204" mass="21103">MAARNPDSMTNAQGEFNPHKPRDEPMEKSGHQPGQLVGNDAAPEFHAKTLPPGSAPTSKTYQPNPINEIPGQANNPDVEASGTASANDMPGATSADVHTGLGHPGSGQTSASKVHDGVGKRESQGQGGLQGEGGTGMQGDESVEARRLQRDHEGGPNNAREHNASFEGAESAEPVHAEQVASMGQGSRKQDYDRGAEKPPGSNS</sequence>
<gene>
    <name evidence="2" type="ORF">OHC33_001724</name>
</gene>
<feature type="compositionally biased region" description="Polar residues" evidence="1">
    <location>
        <begin position="55"/>
        <end position="65"/>
    </location>
</feature>
<evidence type="ECO:0000256" key="1">
    <source>
        <dbReference type="SAM" id="MobiDB-lite"/>
    </source>
</evidence>
<accession>A0AAN8IAX9</accession>
<comment type="caution">
    <text evidence="2">The sequence shown here is derived from an EMBL/GenBank/DDBJ whole genome shotgun (WGS) entry which is preliminary data.</text>
</comment>
<name>A0AAN8IAX9_9EURO</name>
<keyword evidence="3" id="KW-1185">Reference proteome</keyword>
<organism evidence="2 3">
    <name type="scientific">Knufia fluminis</name>
    <dbReference type="NCBI Taxonomy" id="191047"/>
    <lineage>
        <taxon>Eukaryota</taxon>
        <taxon>Fungi</taxon>
        <taxon>Dikarya</taxon>
        <taxon>Ascomycota</taxon>
        <taxon>Pezizomycotina</taxon>
        <taxon>Eurotiomycetes</taxon>
        <taxon>Chaetothyriomycetidae</taxon>
        <taxon>Chaetothyriales</taxon>
        <taxon>Trichomeriaceae</taxon>
        <taxon>Knufia</taxon>
    </lineage>
</organism>
<dbReference type="AlphaFoldDB" id="A0AAN8IAX9"/>
<feature type="compositionally biased region" description="Basic and acidic residues" evidence="1">
    <location>
        <begin position="143"/>
        <end position="164"/>
    </location>
</feature>
<evidence type="ECO:0000313" key="3">
    <source>
        <dbReference type="Proteomes" id="UP001316803"/>
    </source>
</evidence>
<feature type="compositionally biased region" description="Gly residues" evidence="1">
    <location>
        <begin position="125"/>
        <end position="137"/>
    </location>
</feature>
<reference evidence="2 3" key="1">
    <citation type="submission" date="2022-12" db="EMBL/GenBank/DDBJ databases">
        <title>Genomic features and morphological characterization of a novel Knufia sp. strain isolated from spacecraft assembly facility.</title>
        <authorList>
            <person name="Teixeira M."/>
            <person name="Chander A.M."/>
            <person name="Stajich J.E."/>
            <person name="Venkateswaran K."/>
        </authorList>
    </citation>
    <scope>NUCLEOTIDE SEQUENCE [LARGE SCALE GENOMIC DNA]</scope>
    <source>
        <strain evidence="2 3">FJI-L2-BK-P2</strain>
    </source>
</reference>
<feature type="compositionally biased region" description="Basic and acidic residues" evidence="1">
    <location>
        <begin position="113"/>
        <end position="123"/>
    </location>
</feature>
<feature type="compositionally biased region" description="Basic and acidic residues" evidence="1">
    <location>
        <begin position="17"/>
        <end position="30"/>
    </location>
</feature>
<dbReference type="EMBL" id="JAKLMC020000003">
    <property type="protein sequence ID" value="KAK5957351.1"/>
    <property type="molecule type" value="Genomic_DNA"/>
</dbReference>
<feature type="region of interest" description="Disordered" evidence="1">
    <location>
        <begin position="1"/>
        <end position="204"/>
    </location>
</feature>
<feature type="compositionally biased region" description="Basic and acidic residues" evidence="1">
    <location>
        <begin position="188"/>
        <end position="197"/>
    </location>
</feature>
<dbReference type="Proteomes" id="UP001316803">
    <property type="component" value="Unassembled WGS sequence"/>
</dbReference>